<feature type="transmembrane region" description="Helical" evidence="1">
    <location>
        <begin position="219"/>
        <end position="235"/>
    </location>
</feature>
<feature type="transmembrane region" description="Helical" evidence="1">
    <location>
        <begin position="167"/>
        <end position="187"/>
    </location>
</feature>
<name>A0A2T6KBD2_9RHOB</name>
<feature type="transmembrane region" description="Helical" evidence="1">
    <location>
        <begin position="355"/>
        <end position="374"/>
    </location>
</feature>
<comment type="caution">
    <text evidence="2">The sequence shown here is derived from an EMBL/GenBank/DDBJ whole genome shotgun (WGS) entry which is preliminary data.</text>
</comment>
<feature type="transmembrane region" description="Helical" evidence="1">
    <location>
        <begin position="6"/>
        <end position="23"/>
    </location>
</feature>
<organism evidence="2 3">
    <name type="scientific">Yoonia sediminilitoris</name>
    <dbReference type="NCBI Taxonomy" id="1286148"/>
    <lineage>
        <taxon>Bacteria</taxon>
        <taxon>Pseudomonadati</taxon>
        <taxon>Pseudomonadota</taxon>
        <taxon>Alphaproteobacteria</taxon>
        <taxon>Rhodobacterales</taxon>
        <taxon>Paracoccaceae</taxon>
        <taxon>Yoonia</taxon>
    </lineage>
</organism>
<dbReference type="OrthoDB" id="117805at2"/>
<dbReference type="RefSeq" id="WP_108387499.1">
    <property type="nucleotide sequence ID" value="NZ_QBUD01000011.1"/>
</dbReference>
<dbReference type="NCBIfam" id="TIGR04370">
    <property type="entry name" value="glyco_rpt_poly"/>
    <property type="match status" value="1"/>
</dbReference>
<gene>
    <name evidence="2" type="ORF">C8N45_111104</name>
</gene>
<protein>
    <submittedName>
        <fullName evidence="2">Oligosaccharide repeat unit polymerase</fullName>
    </submittedName>
</protein>
<feature type="transmembrane region" description="Helical" evidence="1">
    <location>
        <begin position="242"/>
        <end position="260"/>
    </location>
</feature>
<feature type="transmembrane region" description="Helical" evidence="1">
    <location>
        <begin position="410"/>
        <end position="434"/>
    </location>
</feature>
<keyword evidence="1" id="KW-1133">Transmembrane helix</keyword>
<dbReference type="EMBL" id="QBUD01000011">
    <property type="protein sequence ID" value="PUB12127.1"/>
    <property type="molecule type" value="Genomic_DNA"/>
</dbReference>
<feature type="transmembrane region" description="Helical" evidence="1">
    <location>
        <begin position="386"/>
        <end position="404"/>
    </location>
</feature>
<feature type="transmembrane region" description="Helical" evidence="1">
    <location>
        <begin position="74"/>
        <end position="92"/>
    </location>
</feature>
<evidence type="ECO:0000256" key="1">
    <source>
        <dbReference type="SAM" id="Phobius"/>
    </source>
</evidence>
<evidence type="ECO:0000313" key="2">
    <source>
        <dbReference type="EMBL" id="PUB12127.1"/>
    </source>
</evidence>
<proteinExistence type="predicted"/>
<feature type="transmembrane region" description="Helical" evidence="1">
    <location>
        <begin position="113"/>
        <end position="133"/>
    </location>
</feature>
<feature type="transmembrane region" description="Helical" evidence="1">
    <location>
        <begin position="35"/>
        <end position="54"/>
    </location>
</feature>
<keyword evidence="3" id="KW-1185">Reference proteome</keyword>
<accession>A0A2T6KBD2</accession>
<sequence>MENLLIIALGVLACWVPLVLGQRHGIIRLVSPMHLVAYFCFFGFLLKVSTYAIFPQFAFFRRFVENSWGDQLGALYLTLFVLMLCAGYRVACARTSRADAAAAARIMAGHIQGTGWLVAVAVGFAAGTIAVILQARGVSALDPGVVTALNSDKQINVNANGVGATLAGIKTFFIVPKCAFVMLLAHAIVTGSRWIAALALCLGGLLVFIALLSGDRFELVELMIFALATAMILGMRLSARRLVPAGVALLCLGAVSGYMTQLRLGVEIGSTSGLLLRQIVGSTYFLDINAAVMVTDRVETGQMLLGQSYGWWSFGWVPRAIWIDKPAIDLGAFFKREVMQVYTGGAHNVTGPGEAYINFGWAGVCVGFILGWVYRKGEEFLLSPLAAFRQGAFVFYPLVFYPFVQATLQSSFSAFIVGAAAQSVLIIAMIRIFMVRYALWIPPFHQNRSRLYVA</sequence>
<feature type="transmembrane region" description="Helical" evidence="1">
    <location>
        <begin position="194"/>
        <end position="213"/>
    </location>
</feature>
<evidence type="ECO:0000313" key="3">
    <source>
        <dbReference type="Proteomes" id="UP000244523"/>
    </source>
</evidence>
<dbReference type="Proteomes" id="UP000244523">
    <property type="component" value="Unassembled WGS sequence"/>
</dbReference>
<dbReference type="AlphaFoldDB" id="A0A2T6KBD2"/>
<keyword evidence="1" id="KW-0812">Transmembrane</keyword>
<reference evidence="2 3" key="1">
    <citation type="submission" date="2018-04" db="EMBL/GenBank/DDBJ databases">
        <title>Genomic Encyclopedia of Archaeal and Bacterial Type Strains, Phase II (KMG-II): from individual species to whole genera.</title>
        <authorList>
            <person name="Goeker M."/>
        </authorList>
    </citation>
    <scope>NUCLEOTIDE SEQUENCE [LARGE SCALE GENOMIC DNA]</scope>
    <source>
        <strain evidence="2 3">DSM 29955</strain>
    </source>
</reference>
<keyword evidence="1" id="KW-0472">Membrane</keyword>